<dbReference type="SUPFAM" id="SSF56219">
    <property type="entry name" value="DNase I-like"/>
    <property type="match status" value="1"/>
</dbReference>
<dbReference type="Gene3D" id="3.60.10.10">
    <property type="entry name" value="Endonuclease/exonuclease/phosphatase"/>
    <property type="match status" value="1"/>
</dbReference>
<comment type="caution">
    <text evidence="1">The sequence shown here is derived from an EMBL/GenBank/DDBJ whole genome shotgun (WGS) entry which is preliminary data.</text>
</comment>
<sequence length="432" mass="48198">MKFRIGIFILLTCFSFGCGNGQTNTQKNNSSNTKYSSSNTENITIVNWNIEWFGSSKNGPKDLDLQETNVQKVLQYLNANLYGLCEIVDVDRFSKVTKQLGDQYGFVVSDYAAGVKNRDSKNWNEAQKMAFVYDKNVFSNVRTRAFMQRSGRASYNFSNGRYPFLLEATMAQNGKSISIAVLLIHAKAGADNNSYTRRQQAANEMADSIQTILKDKPLIMMGDFNDVLQNSIAGKNMVSPYNALLQNGNIGLTLKVTASGGSTLDYPTVIDNQIINPLLASYYVKGSIAIRKDIINTVSDFKNGKTSDHYPVSSTYDLSKRAVAANDVLPTTQTKVTPLPKQTNKSANTSSNFVELASANFKDAIEITVSERKENLQFVLYDQSDKKVLSVHRKYIDPSKSFFLRCKELPNSNYTLVVFCEGNKNVFTVMKD</sequence>
<gene>
    <name evidence="1" type="ORF">DI598_04700</name>
</gene>
<protein>
    <recommendedName>
        <fullName evidence="3">Endonuclease/exonuclease/phosphatase</fullName>
    </recommendedName>
</protein>
<name>A0A2W5FB03_9SPHI</name>
<proteinExistence type="predicted"/>
<dbReference type="InterPro" id="IPR036691">
    <property type="entry name" value="Endo/exonu/phosph_ase_sf"/>
</dbReference>
<dbReference type="PROSITE" id="PS51257">
    <property type="entry name" value="PROKAR_LIPOPROTEIN"/>
    <property type="match status" value="1"/>
</dbReference>
<evidence type="ECO:0000313" key="1">
    <source>
        <dbReference type="EMBL" id="PZP50810.1"/>
    </source>
</evidence>
<evidence type="ECO:0000313" key="2">
    <source>
        <dbReference type="Proteomes" id="UP000249645"/>
    </source>
</evidence>
<evidence type="ECO:0008006" key="3">
    <source>
        <dbReference type="Google" id="ProtNLM"/>
    </source>
</evidence>
<accession>A0A2W5FB03</accession>
<organism evidence="1 2">
    <name type="scientific">Pseudopedobacter saltans</name>
    <dbReference type="NCBI Taxonomy" id="151895"/>
    <lineage>
        <taxon>Bacteria</taxon>
        <taxon>Pseudomonadati</taxon>
        <taxon>Bacteroidota</taxon>
        <taxon>Sphingobacteriia</taxon>
        <taxon>Sphingobacteriales</taxon>
        <taxon>Sphingobacteriaceae</taxon>
        <taxon>Pseudopedobacter</taxon>
    </lineage>
</organism>
<dbReference type="AlphaFoldDB" id="A0A2W5FB03"/>
<dbReference type="Proteomes" id="UP000249645">
    <property type="component" value="Unassembled WGS sequence"/>
</dbReference>
<reference evidence="1 2" key="1">
    <citation type="submission" date="2017-11" db="EMBL/GenBank/DDBJ databases">
        <title>Infants hospitalized years apart are colonized by the same room-sourced microbial strains.</title>
        <authorList>
            <person name="Brooks B."/>
            <person name="Olm M.R."/>
            <person name="Firek B.A."/>
            <person name="Baker R."/>
            <person name="Thomas B.C."/>
            <person name="Morowitz M.J."/>
            <person name="Banfield J.F."/>
        </authorList>
    </citation>
    <scope>NUCLEOTIDE SEQUENCE [LARGE SCALE GENOMIC DNA]</scope>
    <source>
        <strain evidence="1">S2_009_000_R2_76</strain>
    </source>
</reference>
<dbReference type="EMBL" id="QFOI01000052">
    <property type="protein sequence ID" value="PZP50810.1"/>
    <property type="molecule type" value="Genomic_DNA"/>
</dbReference>